<keyword evidence="1" id="KW-0812">Transmembrane</keyword>
<feature type="transmembrane region" description="Helical" evidence="1">
    <location>
        <begin position="21"/>
        <end position="36"/>
    </location>
</feature>
<keyword evidence="3" id="KW-1185">Reference proteome</keyword>
<feature type="transmembrane region" description="Helical" evidence="1">
    <location>
        <begin position="81"/>
        <end position="108"/>
    </location>
</feature>
<feature type="transmembrane region" description="Helical" evidence="1">
    <location>
        <begin position="42"/>
        <end position="60"/>
    </location>
</feature>
<dbReference type="InterPro" id="IPR025699">
    <property type="entry name" value="ABC2_memb-like"/>
</dbReference>
<feature type="transmembrane region" description="Helical" evidence="1">
    <location>
        <begin position="152"/>
        <end position="171"/>
    </location>
</feature>
<dbReference type="EMBL" id="QVLX01000001">
    <property type="protein sequence ID" value="RGE90035.1"/>
    <property type="molecule type" value="Genomic_DNA"/>
</dbReference>
<dbReference type="PANTHER" id="PTHR41309:SF2">
    <property type="entry name" value="MEMBRANE PROTEIN"/>
    <property type="match status" value="1"/>
</dbReference>
<dbReference type="AlphaFoldDB" id="A0A3E3K611"/>
<name>A0A3E3K611_9FIRM</name>
<proteinExistence type="predicted"/>
<sequence length="223" mass="25030">MKGIRGLLIKDLCLMGEIRKLLLIILFVTAIFIFNGTSSTFLTGYIMIIIAFLVGMTISYDEMNNGLAFLMTLPVTRRQYVAEKFICGLLSLFLGFVYTMVVAVIQSMIGNSAPDLKESIMTAVLFAVIGVIVLSFSIAIDLKFGAEKGRVMLLLGFMVIFFLFYMGVAFLERNFPEKKEAFLQWFNTIFEGSKIYPVCAVICAVVLLLSFFASCRILEKKEF</sequence>
<dbReference type="Proteomes" id="UP000261080">
    <property type="component" value="Unassembled WGS sequence"/>
</dbReference>
<reference evidence="2 3" key="1">
    <citation type="submission" date="2018-08" db="EMBL/GenBank/DDBJ databases">
        <title>A genome reference for cultivated species of the human gut microbiota.</title>
        <authorList>
            <person name="Zou Y."/>
            <person name="Xue W."/>
            <person name="Luo G."/>
        </authorList>
    </citation>
    <scope>NUCLEOTIDE SEQUENCE [LARGE SCALE GENOMIC DNA]</scope>
    <source>
        <strain evidence="2 3">AF37-2AT</strain>
    </source>
</reference>
<dbReference type="OrthoDB" id="2313863at2"/>
<dbReference type="RefSeq" id="WP_053769004.1">
    <property type="nucleotide sequence ID" value="NZ_CALBAT010000031.1"/>
</dbReference>
<evidence type="ECO:0000313" key="3">
    <source>
        <dbReference type="Proteomes" id="UP000261080"/>
    </source>
</evidence>
<protein>
    <submittedName>
        <fullName evidence="2">ABC-2 transporter permease</fullName>
    </submittedName>
</protein>
<accession>A0A3E3K611</accession>
<comment type="caution">
    <text evidence="2">The sequence shown here is derived from an EMBL/GenBank/DDBJ whole genome shotgun (WGS) entry which is preliminary data.</text>
</comment>
<evidence type="ECO:0000313" key="2">
    <source>
        <dbReference type="EMBL" id="RGE90035.1"/>
    </source>
</evidence>
<feature type="transmembrane region" description="Helical" evidence="1">
    <location>
        <begin position="195"/>
        <end position="218"/>
    </location>
</feature>
<dbReference type="GeneID" id="97192688"/>
<dbReference type="Pfam" id="PF13346">
    <property type="entry name" value="ABC2_membrane_5"/>
    <property type="match status" value="1"/>
</dbReference>
<gene>
    <name evidence="2" type="ORF">DW016_01905</name>
</gene>
<keyword evidence="1" id="KW-0472">Membrane</keyword>
<evidence type="ECO:0000256" key="1">
    <source>
        <dbReference type="SAM" id="Phobius"/>
    </source>
</evidence>
<organism evidence="2 3">
    <name type="scientific">Sellimonas intestinalis</name>
    <dbReference type="NCBI Taxonomy" id="1653434"/>
    <lineage>
        <taxon>Bacteria</taxon>
        <taxon>Bacillati</taxon>
        <taxon>Bacillota</taxon>
        <taxon>Clostridia</taxon>
        <taxon>Lachnospirales</taxon>
        <taxon>Lachnospiraceae</taxon>
        <taxon>Sellimonas</taxon>
    </lineage>
</organism>
<feature type="transmembrane region" description="Helical" evidence="1">
    <location>
        <begin position="120"/>
        <end position="140"/>
    </location>
</feature>
<keyword evidence="1" id="KW-1133">Transmembrane helix</keyword>
<dbReference type="PANTHER" id="PTHR41309">
    <property type="entry name" value="MEMBRANE PROTEIN-RELATED"/>
    <property type="match status" value="1"/>
</dbReference>